<dbReference type="PROSITE" id="PS51077">
    <property type="entry name" value="HTH_ICLR"/>
    <property type="match status" value="1"/>
</dbReference>
<dbReference type="InterPro" id="IPR005471">
    <property type="entry name" value="Tscrpt_reg_IclR_N"/>
</dbReference>
<comment type="caution">
    <text evidence="6">The sequence shown here is derived from an EMBL/GenBank/DDBJ whole genome shotgun (WGS) entry which is preliminary data.</text>
</comment>
<sequence length="262" mass="28561">MDETESTGEPPGRRYSAPALEKGLDILELLAGERDVLPASEIAQRLGRSMGEIFRMLVTLEQRGWLRRGGGNGYGLSLRLFELAHRHPPVERLLVVALPEMQRLAERVGQSCHLSVHHDGRILVVAQAETPRPRGFVVRLGASFELLETASGRVLAAFQTDEERERRLARGFELEALADPGEPLRRRLAGIAARGHEAAPSESVAGILDLSFPLRDHTGRAVAALTLPFATMLGDTLDSAEATRLLGEAAARLSAQLGFREV</sequence>
<dbReference type="InterPro" id="IPR029016">
    <property type="entry name" value="GAF-like_dom_sf"/>
</dbReference>
<keyword evidence="7" id="KW-1185">Reference proteome</keyword>
<evidence type="ECO:0000259" key="4">
    <source>
        <dbReference type="PROSITE" id="PS51077"/>
    </source>
</evidence>
<protein>
    <submittedName>
        <fullName evidence="6">IclR family transcriptional regulator</fullName>
    </submittedName>
</protein>
<dbReference type="SUPFAM" id="SSF46785">
    <property type="entry name" value="Winged helix' DNA-binding domain"/>
    <property type="match status" value="1"/>
</dbReference>
<keyword evidence="2" id="KW-0238">DNA-binding</keyword>
<dbReference type="SUPFAM" id="SSF55781">
    <property type="entry name" value="GAF domain-like"/>
    <property type="match status" value="1"/>
</dbReference>
<feature type="domain" description="IclR-ED" evidence="5">
    <location>
        <begin position="79"/>
        <end position="259"/>
    </location>
</feature>
<dbReference type="PROSITE" id="PS51078">
    <property type="entry name" value="ICLR_ED"/>
    <property type="match status" value="1"/>
</dbReference>
<dbReference type="InterPro" id="IPR036388">
    <property type="entry name" value="WH-like_DNA-bd_sf"/>
</dbReference>
<dbReference type="PANTHER" id="PTHR30136">
    <property type="entry name" value="HELIX-TURN-HELIX TRANSCRIPTIONAL REGULATOR, ICLR FAMILY"/>
    <property type="match status" value="1"/>
</dbReference>
<proteinExistence type="predicted"/>
<dbReference type="PANTHER" id="PTHR30136:SF7">
    <property type="entry name" value="HTH-TYPE TRANSCRIPTIONAL REGULATOR KDGR-RELATED"/>
    <property type="match status" value="1"/>
</dbReference>
<dbReference type="Pfam" id="PF01614">
    <property type="entry name" value="IclR_C"/>
    <property type="match status" value="1"/>
</dbReference>
<keyword evidence="3" id="KW-0804">Transcription</keyword>
<organism evidence="6 7">
    <name type="scientific">Marinimicrococcus flavescens</name>
    <dbReference type="NCBI Taxonomy" id="3031815"/>
    <lineage>
        <taxon>Bacteria</taxon>
        <taxon>Pseudomonadati</taxon>
        <taxon>Pseudomonadota</taxon>
        <taxon>Alphaproteobacteria</taxon>
        <taxon>Geminicoccales</taxon>
        <taxon>Geminicoccaceae</taxon>
        <taxon>Marinimicrococcus</taxon>
    </lineage>
</organism>
<dbReference type="GO" id="GO:0003700">
    <property type="term" value="F:DNA-binding transcription factor activity"/>
    <property type="evidence" value="ECO:0007669"/>
    <property type="project" value="TreeGrafter"/>
</dbReference>
<evidence type="ECO:0000313" key="6">
    <source>
        <dbReference type="EMBL" id="MDF1585854.1"/>
    </source>
</evidence>
<dbReference type="AlphaFoldDB" id="A0AAP3XPU0"/>
<keyword evidence="1" id="KW-0805">Transcription regulation</keyword>
<dbReference type="Proteomes" id="UP001301140">
    <property type="component" value="Unassembled WGS sequence"/>
</dbReference>
<dbReference type="GO" id="GO:0003677">
    <property type="term" value="F:DNA binding"/>
    <property type="evidence" value="ECO:0007669"/>
    <property type="project" value="UniProtKB-KW"/>
</dbReference>
<evidence type="ECO:0000259" key="5">
    <source>
        <dbReference type="PROSITE" id="PS51078"/>
    </source>
</evidence>
<evidence type="ECO:0000256" key="1">
    <source>
        <dbReference type="ARBA" id="ARBA00023015"/>
    </source>
</evidence>
<dbReference type="InterPro" id="IPR036390">
    <property type="entry name" value="WH_DNA-bd_sf"/>
</dbReference>
<evidence type="ECO:0000256" key="3">
    <source>
        <dbReference type="ARBA" id="ARBA00023163"/>
    </source>
</evidence>
<dbReference type="RefSeq" id="WP_327788275.1">
    <property type="nucleotide sequence ID" value="NZ_JARGEQ010000047.1"/>
</dbReference>
<reference evidence="6 7" key="1">
    <citation type="submission" date="2023-03" db="EMBL/GenBank/DDBJ databases">
        <title>YIM 152171 draft genome.</title>
        <authorList>
            <person name="Yang Z."/>
        </authorList>
    </citation>
    <scope>NUCLEOTIDE SEQUENCE [LARGE SCALE GENOMIC DNA]</scope>
    <source>
        <strain evidence="6 7">YIM 152171</strain>
    </source>
</reference>
<dbReference type="InterPro" id="IPR014757">
    <property type="entry name" value="Tscrpt_reg_IclR_C"/>
</dbReference>
<evidence type="ECO:0000256" key="2">
    <source>
        <dbReference type="ARBA" id="ARBA00023125"/>
    </source>
</evidence>
<dbReference type="GO" id="GO:0045892">
    <property type="term" value="P:negative regulation of DNA-templated transcription"/>
    <property type="evidence" value="ECO:0007669"/>
    <property type="project" value="TreeGrafter"/>
</dbReference>
<dbReference type="Pfam" id="PF09339">
    <property type="entry name" value="HTH_IclR"/>
    <property type="match status" value="1"/>
</dbReference>
<dbReference type="EMBL" id="JARGEQ010000047">
    <property type="protein sequence ID" value="MDF1585854.1"/>
    <property type="molecule type" value="Genomic_DNA"/>
</dbReference>
<dbReference type="Gene3D" id="1.10.10.10">
    <property type="entry name" value="Winged helix-like DNA-binding domain superfamily/Winged helix DNA-binding domain"/>
    <property type="match status" value="1"/>
</dbReference>
<dbReference type="Gene3D" id="3.30.450.40">
    <property type="match status" value="1"/>
</dbReference>
<accession>A0AAP3XPU0</accession>
<name>A0AAP3XPU0_9PROT</name>
<gene>
    <name evidence="6" type="ORF">PZ740_05585</name>
</gene>
<feature type="domain" description="HTH iclR-type" evidence="4">
    <location>
        <begin position="17"/>
        <end position="78"/>
    </location>
</feature>
<dbReference type="InterPro" id="IPR050707">
    <property type="entry name" value="HTH_MetabolicPath_Reg"/>
</dbReference>
<dbReference type="SMART" id="SM00346">
    <property type="entry name" value="HTH_ICLR"/>
    <property type="match status" value="1"/>
</dbReference>
<evidence type="ECO:0000313" key="7">
    <source>
        <dbReference type="Proteomes" id="UP001301140"/>
    </source>
</evidence>